<feature type="transmembrane region" description="Helical" evidence="8">
    <location>
        <begin position="68"/>
        <end position="86"/>
    </location>
</feature>
<keyword evidence="5 8" id="KW-1133">Transmembrane helix</keyword>
<dbReference type="AlphaFoldDB" id="A0A9P8V2K6"/>
<protein>
    <submittedName>
        <fullName evidence="9">OPT oligopeptide transporter protein-domain-containing protein</fullName>
    </submittedName>
</protein>
<feature type="transmembrane region" description="Helical" evidence="8">
    <location>
        <begin position="432"/>
        <end position="451"/>
    </location>
</feature>
<feature type="transmembrane region" description="Helical" evidence="8">
    <location>
        <begin position="264"/>
        <end position="283"/>
    </location>
</feature>
<gene>
    <name evidence="9" type="ORF">F5X68DRAFT_250325</name>
</gene>
<dbReference type="Pfam" id="PF03169">
    <property type="entry name" value="OPT"/>
    <property type="match status" value="1"/>
</dbReference>
<evidence type="ECO:0000256" key="8">
    <source>
        <dbReference type="SAM" id="Phobius"/>
    </source>
</evidence>
<evidence type="ECO:0000256" key="7">
    <source>
        <dbReference type="SAM" id="MobiDB-lite"/>
    </source>
</evidence>
<feature type="transmembrane region" description="Helical" evidence="8">
    <location>
        <begin position="508"/>
        <end position="529"/>
    </location>
</feature>
<dbReference type="InterPro" id="IPR045035">
    <property type="entry name" value="YSL-like"/>
</dbReference>
<feature type="transmembrane region" description="Helical" evidence="8">
    <location>
        <begin position="304"/>
        <end position="323"/>
    </location>
</feature>
<dbReference type="Proteomes" id="UP000770015">
    <property type="component" value="Unassembled WGS sequence"/>
</dbReference>
<evidence type="ECO:0000256" key="5">
    <source>
        <dbReference type="ARBA" id="ARBA00022989"/>
    </source>
</evidence>
<feature type="transmembrane region" description="Helical" evidence="8">
    <location>
        <begin position="541"/>
        <end position="563"/>
    </location>
</feature>
<evidence type="ECO:0000256" key="6">
    <source>
        <dbReference type="ARBA" id="ARBA00023136"/>
    </source>
</evidence>
<dbReference type="OrthoDB" id="77405at2759"/>
<organism evidence="9 10">
    <name type="scientific">Plectosphaerella plurivora</name>
    <dbReference type="NCBI Taxonomy" id="936078"/>
    <lineage>
        <taxon>Eukaryota</taxon>
        <taxon>Fungi</taxon>
        <taxon>Dikarya</taxon>
        <taxon>Ascomycota</taxon>
        <taxon>Pezizomycotina</taxon>
        <taxon>Sordariomycetes</taxon>
        <taxon>Hypocreomycetidae</taxon>
        <taxon>Glomerellales</taxon>
        <taxon>Plectosphaerellaceae</taxon>
        <taxon>Plectosphaerella</taxon>
    </lineage>
</organism>
<dbReference type="InterPro" id="IPR004813">
    <property type="entry name" value="OPT"/>
</dbReference>
<feature type="transmembrane region" description="Helical" evidence="8">
    <location>
        <begin position="647"/>
        <end position="670"/>
    </location>
</feature>
<feature type="transmembrane region" description="Helical" evidence="8">
    <location>
        <begin position="169"/>
        <end position="187"/>
    </location>
</feature>
<comment type="subcellular location">
    <subcellularLocation>
        <location evidence="1">Membrane</location>
        <topology evidence="1">Multi-pass membrane protein</topology>
    </subcellularLocation>
</comment>
<feature type="transmembrane region" description="Helical" evidence="8">
    <location>
        <begin position="234"/>
        <end position="258"/>
    </location>
</feature>
<dbReference type="NCBIfam" id="TIGR00728">
    <property type="entry name" value="OPT_sfam"/>
    <property type="match status" value="1"/>
</dbReference>
<feature type="transmembrane region" description="Helical" evidence="8">
    <location>
        <begin position="92"/>
        <end position="108"/>
    </location>
</feature>
<keyword evidence="6 8" id="KW-0472">Membrane</keyword>
<dbReference type="PANTHER" id="PTHR31645">
    <property type="entry name" value="OLIGOPEPTIDE TRANSPORTER YGL114W-RELATED"/>
    <property type="match status" value="1"/>
</dbReference>
<feature type="transmembrane region" description="Helical" evidence="8">
    <location>
        <begin position="463"/>
        <end position="487"/>
    </location>
</feature>
<evidence type="ECO:0000256" key="1">
    <source>
        <dbReference type="ARBA" id="ARBA00004141"/>
    </source>
</evidence>
<comment type="similarity">
    <text evidence="2">Belongs to the oligopeptide OPT transporter family.</text>
</comment>
<keyword evidence="3" id="KW-0813">Transport</keyword>
<feature type="region of interest" description="Disordered" evidence="7">
    <location>
        <begin position="1"/>
        <end position="37"/>
    </location>
</feature>
<feature type="transmembrane region" description="Helical" evidence="8">
    <location>
        <begin position="129"/>
        <end position="149"/>
    </location>
</feature>
<name>A0A9P8V2K6_9PEZI</name>
<feature type="transmembrane region" description="Helical" evidence="8">
    <location>
        <begin position="606"/>
        <end position="627"/>
    </location>
</feature>
<feature type="compositionally biased region" description="Basic and acidic residues" evidence="7">
    <location>
        <begin position="20"/>
        <end position="37"/>
    </location>
</feature>
<evidence type="ECO:0000313" key="10">
    <source>
        <dbReference type="Proteomes" id="UP000770015"/>
    </source>
</evidence>
<evidence type="ECO:0000256" key="3">
    <source>
        <dbReference type="ARBA" id="ARBA00022448"/>
    </source>
</evidence>
<evidence type="ECO:0000256" key="4">
    <source>
        <dbReference type="ARBA" id="ARBA00022692"/>
    </source>
</evidence>
<dbReference type="EMBL" id="JAGSXJ010000039">
    <property type="protein sequence ID" value="KAH6664789.1"/>
    <property type="molecule type" value="Genomic_DNA"/>
</dbReference>
<dbReference type="GO" id="GO:0035673">
    <property type="term" value="F:oligopeptide transmembrane transporter activity"/>
    <property type="evidence" value="ECO:0007669"/>
    <property type="project" value="InterPro"/>
</dbReference>
<evidence type="ECO:0000256" key="2">
    <source>
        <dbReference type="ARBA" id="ARBA00008807"/>
    </source>
</evidence>
<proteinExistence type="inferred from homology"/>
<dbReference type="GO" id="GO:0000329">
    <property type="term" value="C:fungal-type vacuole membrane"/>
    <property type="evidence" value="ECO:0007669"/>
    <property type="project" value="TreeGrafter"/>
</dbReference>
<keyword evidence="4 8" id="KW-0812">Transmembrane</keyword>
<reference evidence="9" key="1">
    <citation type="journal article" date="2021" name="Nat. Commun.">
        <title>Genetic determinants of endophytism in the Arabidopsis root mycobiome.</title>
        <authorList>
            <person name="Mesny F."/>
            <person name="Miyauchi S."/>
            <person name="Thiergart T."/>
            <person name="Pickel B."/>
            <person name="Atanasova L."/>
            <person name="Karlsson M."/>
            <person name="Huettel B."/>
            <person name="Barry K.W."/>
            <person name="Haridas S."/>
            <person name="Chen C."/>
            <person name="Bauer D."/>
            <person name="Andreopoulos W."/>
            <person name="Pangilinan J."/>
            <person name="LaButti K."/>
            <person name="Riley R."/>
            <person name="Lipzen A."/>
            <person name="Clum A."/>
            <person name="Drula E."/>
            <person name="Henrissat B."/>
            <person name="Kohler A."/>
            <person name="Grigoriev I.V."/>
            <person name="Martin F.M."/>
            <person name="Hacquard S."/>
        </authorList>
    </citation>
    <scope>NUCLEOTIDE SEQUENCE</scope>
    <source>
        <strain evidence="9">MPI-SDFR-AT-0117</strain>
    </source>
</reference>
<sequence>MSEKRQSEVAAAPGDVAIDLDDRATEKSPNLPHDEKSITNGTAEIIDTFKPLEGVVPYDGRRILTVRALVTGAILGSTIACSNLYLGLKTGFGADATLFASIFGFAICKGLEKSKIPFLSGHFGPHENNIIQATALGCIGIGFLFMSGVPAMYQLHLMSSLPQSDYARLLSLTFSAGFWALGFAAPLRKVFILRLARHLSLVFPTGTASAVTIQALHSAASAGADRSKENIRTIACSFSFSLVWSIATSYAPGILYTWNPLWWIYKWGGTGVITAVNWGWISWQWSPSVIGMGLLIDLNASMSYLFGSILSWGIIGPILVATGEATGVSASAKYPDFVTYNAFIRDQLAITPSPRYWMLWPGVFTMLGVSVAVILLESKSFAQMTKYATASLVDRFRSRSASSDDKVSLAPLAPGEIPDPCPPQYQIRWWEWTSVSVVAFIFTMVALKYVFGVPPALNLLNMFLGIMWSLVAIQVFGAAGVSPIGTVAKGSQFVLGAITRPGMDGSVASYNSAATVNLAGATVSAAAAQQSAELCQDFPQWYAQMFGTLVAAFVTPALFSLFARAYPCIINAEALTCPFALPAVTGWRIVTEAILAPKFPIVQSSWIFSVIFASLGIASIVLKRWLIVHPTLSHLQIWVPNMALVGLAMTIPGSTVTTTLAIGSVASHIWRKRWPASHGRFMYAIAAGGIAGEGIGNVIMSGLQIGEVAGPTYYGSMVGCVADMC</sequence>
<evidence type="ECO:0000313" key="9">
    <source>
        <dbReference type="EMBL" id="KAH6664789.1"/>
    </source>
</evidence>
<feature type="transmembrane region" description="Helical" evidence="8">
    <location>
        <begin position="357"/>
        <end position="376"/>
    </location>
</feature>
<keyword evidence="10" id="KW-1185">Reference proteome</keyword>
<accession>A0A9P8V2K6</accession>
<comment type="caution">
    <text evidence="9">The sequence shown here is derived from an EMBL/GenBank/DDBJ whole genome shotgun (WGS) entry which is preliminary data.</text>
</comment>
<dbReference type="PANTHER" id="PTHR31645:SF3">
    <property type="entry name" value="OLIGOPEPTIDE TRANSPORTER"/>
    <property type="match status" value="1"/>
</dbReference>